<keyword evidence="1" id="KW-0812">Transmembrane</keyword>
<organism evidence="2 3">
    <name type="scientific">Paenibacillus puldeungensis</name>
    <dbReference type="NCBI Taxonomy" id="696536"/>
    <lineage>
        <taxon>Bacteria</taxon>
        <taxon>Bacillati</taxon>
        <taxon>Bacillota</taxon>
        <taxon>Bacilli</taxon>
        <taxon>Bacillales</taxon>
        <taxon>Paenibacillaceae</taxon>
        <taxon>Paenibacillus</taxon>
    </lineage>
</organism>
<evidence type="ECO:0000313" key="2">
    <source>
        <dbReference type="EMBL" id="MFD1177910.1"/>
    </source>
</evidence>
<name>A0ABW3S186_9BACL</name>
<dbReference type="Proteomes" id="UP001597262">
    <property type="component" value="Unassembled WGS sequence"/>
</dbReference>
<evidence type="ECO:0000313" key="3">
    <source>
        <dbReference type="Proteomes" id="UP001597262"/>
    </source>
</evidence>
<dbReference type="EMBL" id="JBHTLM010000012">
    <property type="protein sequence ID" value="MFD1177910.1"/>
    <property type="molecule type" value="Genomic_DNA"/>
</dbReference>
<comment type="caution">
    <text evidence="2">The sequence shown here is derived from an EMBL/GenBank/DDBJ whole genome shotgun (WGS) entry which is preliminary data.</text>
</comment>
<feature type="transmembrane region" description="Helical" evidence="1">
    <location>
        <begin position="65"/>
        <end position="83"/>
    </location>
</feature>
<feature type="transmembrane region" description="Helical" evidence="1">
    <location>
        <begin position="37"/>
        <end position="53"/>
    </location>
</feature>
<keyword evidence="1" id="KW-0472">Membrane</keyword>
<evidence type="ECO:0008006" key="4">
    <source>
        <dbReference type="Google" id="ProtNLM"/>
    </source>
</evidence>
<feature type="transmembrane region" description="Helical" evidence="1">
    <location>
        <begin position="12"/>
        <end position="32"/>
    </location>
</feature>
<gene>
    <name evidence="2" type="ORF">ACFQ3W_16590</name>
</gene>
<protein>
    <recommendedName>
        <fullName evidence="4">Integral membrane protein</fullName>
    </recommendedName>
</protein>
<keyword evidence="3" id="KW-1185">Reference proteome</keyword>
<accession>A0ABW3S186</accession>
<proteinExistence type="predicted"/>
<evidence type="ECO:0000256" key="1">
    <source>
        <dbReference type="SAM" id="Phobius"/>
    </source>
</evidence>
<reference evidence="3" key="1">
    <citation type="journal article" date="2019" name="Int. J. Syst. Evol. Microbiol.">
        <title>The Global Catalogue of Microorganisms (GCM) 10K type strain sequencing project: providing services to taxonomists for standard genome sequencing and annotation.</title>
        <authorList>
            <consortium name="The Broad Institute Genomics Platform"/>
            <consortium name="The Broad Institute Genome Sequencing Center for Infectious Disease"/>
            <person name="Wu L."/>
            <person name="Ma J."/>
        </authorList>
    </citation>
    <scope>NUCLEOTIDE SEQUENCE [LARGE SCALE GENOMIC DNA]</scope>
    <source>
        <strain evidence="3">CCUG 59189</strain>
    </source>
</reference>
<keyword evidence="1" id="KW-1133">Transmembrane helix</keyword>
<sequence length="92" mass="10825">MIYHFMNPDPFQMVFLFCPLLAVVIGAVSAFLRRGKIIAPIIAFLFPLLYITTDWNTFKMNWDAWLLWGVLYAVIAFLTDRGISRIRKRNRK</sequence>